<proteinExistence type="predicted"/>
<evidence type="ECO:0000313" key="2">
    <source>
        <dbReference type="Proteomes" id="UP000322530"/>
    </source>
</evidence>
<comment type="caution">
    <text evidence="1">The sequence shown here is derived from an EMBL/GenBank/DDBJ whole genome shotgun (WGS) entry which is preliminary data.</text>
</comment>
<dbReference type="RefSeq" id="WP_172632148.1">
    <property type="nucleotide sequence ID" value="NZ_BIXY01000046.1"/>
</dbReference>
<dbReference type="Proteomes" id="UP000322530">
    <property type="component" value="Unassembled WGS sequence"/>
</dbReference>
<accession>A0A5A5TE98</accession>
<reference evidence="1 2" key="1">
    <citation type="submission" date="2019-01" db="EMBL/GenBank/DDBJ databases">
        <title>Draft genome sequence of Dictyobacter sp. Uno17.</title>
        <authorList>
            <person name="Wang C.M."/>
            <person name="Zheng Y."/>
            <person name="Sakai Y."/>
            <person name="Abe K."/>
            <person name="Yokota A."/>
            <person name="Yabe S."/>
        </authorList>
    </citation>
    <scope>NUCLEOTIDE SEQUENCE [LARGE SCALE GENOMIC DNA]</scope>
    <source>
        <strain evidence="1 2">Uno17</strain>
    </source>
</reference>
<dbReference type="EMBL" id="BIXY01000046">
    <property type="protein sequence ID" value="GCF09568.1"/>
    <property type="molecule type" value="Genomic_DNA"/>
</dbReference>
<sequence>MKQDMQRKPDRKGSGLLLYRTALDQRTLTLNINGSPISAIGSQIPYVHILFYYH</sequence>
<evidence type="ECO:0000313" key="1">
    <source>
        <dbReference type="EMBL" id="GCF09568.1"/>
    </source>
</evidence>
<keyword evidence="2" id="KW-1185">Reference proteome</keyword>
<gene>
    <name evidence="1" type="ORF">KDI_31320</name>
</gene>
<dbReference type="AlphaFoldDB" id="A0A5A5TE98"/>
<name>A0A5A5TE98_9CHLR</name>
<organism evidence="1 2">
    <name type="scientific">Dictyobacter arantiisoli</name>
    <dbReference type="NCBI Taxonomy" id="2014874"/>
    <lineage>
        <taxon>Bacteria</taxon>
        <taxon>Bacillati</taxon>
        <taxon>Chloroflexota</taxon>
        <taxon>Ktedonobacteria</taxon>
        <taxon>Ktedonobacterales</taxon>
        <taxon>Dictyobacteraceae</taxon>
        <taxon>Dictyobacter</taxon>
    </lineage>
</organism>
<protein>
    <submittedName>
        <fullName evidence="1">Uncharacterized protein</fullName>
    </submittedName>
</protein>